<keyword evidence="5" id="KW-1185">Reference proteome</keyword>
<dbReference type="OrthoDB" id="263560at2759"/>
<dbReference type="InterPro" id="IPR019398">
    <property type="entry name" value="Pre-rRNA_process_TSR2"/>
</dbReference>
<protein>
    <recommendedName>
        <fullName evidence="6">Pre-rRNA-processing protein TSR2</fullName>
    </recommendedName>
</protein>
<dbReference type="Pfam" id="PF10273">
    <property type="entry name" value="WGG"/>
    <property type="match status" value="1"/>
</dbReference>
<feature type="compositionally biased region" description="Acidic residues" evidence="3">
    <location>
        <begin position="143"/>
        <end position="175"/>
    </location>
</feature>
<keyword evidence="2" id="KW-0698">rRNA processing</keyword>
<comment type="similarity">
    <text evidence="1">Belongs to the TSR2 family.</text>
</comment>
<dbReference type="Proteomes" id="UP000243515">
    <property type="component" value="Unassembled WGS sequence"/>
</dbReference>
<proteinExistence type="inferred from homology"/>
<name>A0A232LUE7_9EURO</name>
<evidence type="ECO:0000256" key="1">
    <source>
        <dbReference type="ARBA" id="ARBA00006524"/>
    </source>
</evidence>
<evidence type="ECO:0000256" key="2">
    <source>
        <dbReference type="ARBA" id="ARBA00022552"/>
    </source>
</evidence>
<evidence type="ECO:0008006" key="6">
    <source>
        <dbReference type="Google" id="ProtNLM"/>
    </source>
</evidence>
<dbReference type="EMBL" id="NPHW01004567">
    <property type="protein sequence ID" value="OXV07775.1"/>
    <property type="molecule type" value="Genomic_DNA"/>
</dbReference>
<evidence type="ECO:0000313" key="4">
    <source>
        <dbReference type="EMBL" id="OXV07775.1"/>
    </source>
</evidence>
<sequence length="207" mass="23153">MAGVPPPSSSSPQDEQNLSQLDLGISLALYAWPALTLAVQSSWGGPQSSDKRDWICGAISDLLRDRPDTDAEDLEEVLVQVMNDEFEVVVDDDSAAAVAEEIMQMRGQTARGEFGDIQARWQKWKTKTNGRDGASLFRKVEARDEDQETDDDEDDDDDDEEEEEEEEDDDDDVDMAEAPSLVRTSRPKLEPEVDESGFTKVVGRRKR</sequence>
<reference evidence="4 5" key="1">
    <citation type="journal article" date="2015" name="Environ. Microbiol.">
        <title>Metagenome sequence of Elaphomyces granulatus from sporocarp tissue reveals Ascomycota ectomycorrhizal fingerprints of genome expansion and a Proteobacteria-rich microbiome.</title>
        <authorList>
            <person name="Quandt C.A."/>
            <person name="Kohler A."/>
            <person name="Hesse C.N."/>
            <person name="Sharpton T.J."/>
            <person name="Martin F."/>
            <person name="Spatafora J.W."/>
        </authorList>
    </citation>
    <scope>NUCLEOTIDE SEQUENCE [LARGE SCALE GENOMIC DNA]</scope>
    <source>
        <strain evidence="4 5">OSC145934</strain>
    </source>
</reference>
<dbReference type="GO" id="GO:0006364">
    <property type="term" value="P:rRNA processing"/>
    <property type="evidence" value="ECO:0007669"/>
    <property type="project" value="UniProtKB-KW"/>
</dbReference>
<comment type="caution">
    <text evidence="4">The sequence shown here is derived from an EMBL/GenBank/DDBJ whole genome shotgun (WGS) entry which is preliminary data.</text>
</comment>
<feature type="region of interest" description="Disordered" evidence="3">
    <location>
        <begin position="125"/>
        <end position="207"/>
    </location>
</feature>
<gene>
    <name evidence="4" type="ORF">Egran_04461</name>
</gene>
<evidence type="ECO:0000313" key="5">
    <source>
        <dbReference type="Proteomes" id="UP000243515"/>
    </source>
</evidence>
<accession>A0A232LUE7</accession>
<organism evidence="4 5">
    <name type="scientific">Elaphomyces granulatus</name>
    <dbReference type="NCBI Taxonomy" id="519963"/>
    <lineage>
        <taxon>Eukaryota</taxon>
        <taxon>Fungi</taxon>
        <taxon>Dikarya</taxon>
        <taxon>Ascomycota</taxon>
        <taxon>Pezizomycotina</taxon>
        <taxon>Eurotiomycetes</taxon>
        <taxon>Eurotiomycetidae</taxon>
        <taxon>Eurotiales</taxon>
        <taxon>Elaphomycetaceae</taxon>
        <taxon>Elaphomyces</taxon>
    </lineage>
</organism>
<evidence type="ECO:0000256" key="3">
    <source>
        <dbReference type="SAM" id="MobiDB-lite"/>
    </source>
</evidence>
<dbReference type="PANTHER" id="PTHR21250">
    <property type="entry name" value="PRE-RRNA-PROCESSING PROTEIN TSR2 HOMOLOG"/>
    <property type="match status" value="1"/>
</dbReference>
<dbReference type="AlphaFoldDB" id="A0A232LUE7"/>